<feature type="region of interest" description="Disordered" evidence="1">
    <location>
        <begin position="33"/>
        <end position="57"/>
    </location>
</feature>
<evidence type="ECO:0000313" key="4">
    <source>
        <dbReference type="Proteomes" id="UP000215914"/>
    </source>
</evidence>
<evidence type="ECO:0000313" key="3">
    <source>
        <dbReference type="EMBL" id="OTF96113.1"/>
    </source>
</evidence>
<dbReference type="AlphaFoldDB" id="A0A251SBJ7"/>
<dbReference type="EMBL" id="MNCJ02000330">
    <property type="protein sequence ID" value="KAF5766287.1"/>
    <property type="molecule type" value="Genomic_DNA"/>
</dbReference>
<dbReference type="Proteomes" id="UP000215914">
    <property type="component" value="Chromosome 15"/>
</dbReference>
<gene>
    <name evidence="3" type="ORF">HannXRQ_Chr15g0490501</name>
    <name evidence="2" type="ORF">HanXRQr2_Chr15g0713611</name>
</gene>
<sequence length="57" mass="6294">MAHLLHLPENSKDRAHLLLQFHLITRARRSQGRLSGARQLGHKAAPGAATCPRSCRS</sequence>
<evidence type="ECO:0000256" key="1">
    <source>
        <dbReference type="SAM" id="MobiDB-lite"/>
    </source>
</evidence>
<reference evidence="2 4" key="1">
    <citation type="journal article" date="2017" name="Nature">
        <title>The sunflower genome provides insights into oil metabolism, flowering and Asterid evolution.</title>
        <authorList>
            <person name="Badouin H."/>
            <person name="Gouzy J."/>
            <person name="Grassa C.J."/>
            <person name="Murat F."/>
            <person name="Staton S.E."/>
            <person name="Cottret L."/>
            <person name="Lelandais-Briere C."/>
            <person name="Owens G.L."/>
            <person name="Carrere S."/>
            <person name="Mayjonade B."/>
            <person name="Legrand L."/>
            <person name="Gill N."/>
            <person name="Kane N.C."/>
            <person name="Bowers J.E."/>
            <person name="Hubner S."/>
            <person name="Bellec A."/>
            <person name="Berard A."/>
            <person name="Berges H."/>
            <person name="Blanchet N."/>
            <person name="Boniface M.C."/>
            <person name="Brunel D."/>
            <person name="Catrice O."/>
            <person name="Chaidir N."/>
            <person name="Claudel C."/>
            <person name="Donnadieu C."/>
            <person name="Faraut T."/>
            <person name="Fievet G."/>
            <person name="Helmstetter N."/>
            <person name="King M."/>
            <person name="Knapp S.J."/>
            <person name="Lai Z."/>
            <person name="Le Paslier M.C."/>
            <person name="Lippi Y."/>
            <person name="Lorenzon L."/>
            <person name="Mandel J.R."/>
            <person name="Marage G."/>
            <person name="Marchand G."/>
            <person name="Marquand E."/>
            <person name="Bret-Mestries E."/>
            <person name="Morien E."/>
            <person name="Nambeesan S."/>
            <person name="Nguyen T."/>
            <person name="Pegot-Espagnet P."/>
            <person name="Pouilly N."/>
            <person name="Raftis F."/>
            <person name="Sallet E."/>
            <person name="Schiex T."/>
            <person name="Thomas J."/>
            <person name="Vandecasteele C."/>
            <person name="Vares D."/>
            <person name="Vear F."/>
            <person name="Vautrin S."/>
            <person name="Crespi M."/>
            <person name="Mangin B."/>
            <person name="Burke J.M."/>
            <person name="Salse J."/>
            <person name="Munos S."/>
            <person name="Vincourt P."/>
            <person name="Rieseberg L.H."/>
            <person name="Langlade N.B."/>
        </authorList>
    </citation>
    <scope>NUCLEOTIDE SEQUENCE [LARGE SCALE GENOMIC DNA]</scope>
    <source>
        <strain evidence="4">cv. SF193</strain>
        <tissue evidence="2">Leaves</tissue>
    </source>
</reference>
<reference evidence="2" key="3">
    <citation type="submission" date="2020-06" db="EMBL/GenBank/DDBJ databases">
        <title>Helianthus annuus Genome sequencing and assembly Release 2.</title>
        <authorList>
            <person name="Gouzy J."/>
            <person name="Langlade N."/>
            <person name="Munos S."/>
        </authorList>
    </citation>
    <scope>NUCLEOTIDE SEQUENCE</scope>
    <source>
        <tissue evidence="2">Leaves</tissue>
    </source>
</reference>
<accession>A0A251SBJ7</accession>
<keyword evidence="4" id="KW-1185">Reference proteome</keyword>
<proteinExistence type="predicted"/>
<dbReference type="InParanoid" id="A0A251SBJ7"/>
<dbReference type="Gramene" id="mRNA:HanXRQr2_Chr15g0713611">
    <property type="protein sequence ID" value="mRNA:HanXRQr2_Chr15g0713611"/>
    <property type="gene ID" value="HanXRQr2_Chr15g0713611"/>
</dbReference>
<organism evidence="3 4">
    <name type="scientific">Helianthus annuus</name>
    <name type="common">Common sunflower</name>
    <dbReference type="NCBI Taxonomy" id="4232"/>
    <lineage>
        <taxon>Eukaryota</taxon>
        <taxon>Viridiplantae</taxon>
        <taxon>Streptophyta</taxon>
        <taxon>Embryophyta</taxon>
        <taxon>Tracheophyta</taxon>
        <taxon>Spermatophyta</taxon>
        <taxon>Magnoliopsida</taxon>
        <taxon>eudicotyledons</taxon>
        <taxon>Gunneridae</taxon>
        <taxon>Pentapetalae</taxon>
        <taxon>asterids</taxon>
        <taxon>campanulids</taxon>
        <taxon>Asterales</taxon>
        <taxon>Asteraceae</taxon>
        <taxon>Asteroideae</taxon>
        <taxon>Heliantheae alliance</taxon>
        <taxon>Heliantheae</taxon>
        <taxon>Helianthus</taxon>
    </lineage>
</organism>
<protein>
    <submittedName>
        <fullName evidence="3">Uncharacterized protein</fullName>
    </submittedName>
</protein>
<name>A0A251SBJ7_HELAN</name>
<dbReference type="EMBL" id="CM007904">
    <property type="protein sequence ID" value="OTF96113.1"/>
    <property type="molecule type" value="Genomic_DNA"/>
</dbReference>
<reference evidence="3" key="2">
    <citation type="submission" date="2017-02" db="EMBL/GenBank/DDBJ databases">
        <title>Sunflower complete genome.</title>
        <authorList>
            <person name="Langlade N."/>
            <person name="Munos S."/>
        </authorList>
    </citation>
    <scope>NUCLEOTIDE SEQUENCE [LARGE SCALE GENOMIC DNA]</scope>
    <source>
        <tissue evidence="3">Leaves</tissue>
    </source>
</reference>
<evidence type="ECO:0000313" key="2">
    <source>
        <dbReference type="EMBL" id="KAF5766287.1"/>
    </source>
</evidence>